<dbReference type="Gene3D" id="3.40.50.1000">
    <property type="entry name" value="HAD superfamily/HAD-like"/>
    <property type="match status" value="1"/>
</dbReference>
<proteinExistence type="predicted"/>
<evidence type="ECO:0000313" key="5">
    <source>
        <dbReference type="Proteomes" id="UP000271003"/>
    </source>
</evidence>
<dbReference type="KEGG" id="sutt:SUTMEG_04550"/>
<organism evidence="4 5">
    <name type="scientific">Sutterella megalosphaeroides</name>
    <dbReference type="NCBI Taxonomy" id="2494234"/>
    <lineage>
        <taxon>Bacteria</taxon>
        <taxon>Pseudomonadati</taxon>
        <taxon>Pseudomonadota</taxon>
        <taxon>Betaproteobacteria</taxon>
        <taxon>Burkholderiales</taxon>
        <taxon>Sutterellaceae</taxon>
        <taxon>Sutterella</taxon>
    </lineage>
</organism>
<dbReference type="OrthoDB" id="9784466at2"/>
<evidence type="ECO:0000313" key="4">
    <source>
        <dbReference type="EMBL" id="BBF22564.1"/>
    </source>
</evidence>
<dbReference type="GO" id="GO:0016787">
    <property type="term" value="F:hydrolase activity"/>
    <property type="evidence" value="ECO:0007669"/>
    <property type="project" value="UniProtKB-KW"/>
</dbReference>
<dbReference type="PANTHER" id="PTHR43344">
    <property type="entry name" value="PHOSPHOSERINE PHOSPHATASE"/>
    <property type="match status" value="1"/>
</dbReference>
<reference evidence="4 5" key="1">
    <citation type="journal article" date="2018" name="Int. J. Syst. Evol. Microbiol.">
        <title>Mesosutterella multiformis gen. nov., sp. nov., a member of the family Sutterellaceae and Sutterella megalosphaeroides sp. nov., isolated from human faeces.</title>
        <authorList>
            <person name="Sakamoto M."/>
            <person name="Ikeyama N."/>
            <person name="Kunihiro T."/>
            <person name="Iino T."/>
            <person name="Yuki M."/>
            <person name="Ohkuma M."/>
        </authorList>
    </citation>
    <scope>NUCLEOTIDE SEQUENCE [LARGE SCALE GENOMIC DNA]</scope>
    <source>
        <strain evidence="4 5">6FBBBH3</strain>
    </source>
</reference>
<dbReference type="Pfam" id="PF12710">
    <property type="entry name" value="HAD"/>
    <property type="match status" value="1"/>
</dbReference>
<dbReference type="RefSeq" id="WP_120176259.1">
    <property type="nucleotide sequence ID" value="NZ_AP018786.1"/>
</dbReference>
<dbReference type="Proteomes" id="UP000271003">
    <property type="component" value="Chromosome"/>
</dbReference>
<keyword evidence="1" id="KW-0479">Metal-binding</keyword>
<name>A0A2Z6I848_9BURK</name>
<evidence type="ECO:0000256" key="2">
    <source>
        <dbReference type="ARBA" id="ARBA00022801"/>
    </source>
</evidence>
<keyword evidence="2" id="KW-0378">Hydrolase</keyword>
<dbReference type="InterPro" id="IPR023214">
    <property type="entry name" value="HAD_sf"/>
</dbReference>
<evidence type="ECO:0000256" key="3">
    <source>
        <dbReference type="ARBA" id="ARBA00022842"/>
    </source>
</evidence>
<keyword evidence="5" id="KW-1185">Reference proteome</keyword>
<dbReference type="AlphaFoldDB" id="A0A2Z6I848"/>
<dbReference type="GO" id="GO:0046872">
    <property type="term" value="F:metal ion binding"/>
    <property type="evidence" value="ECO:0007669"/>
    <property type="project" value="UniProtKB-KW"/>
</dbReference>
<dbReference type="SUPFAM" id="SSF56784">
    <property type="entry name" value="HAD-like"/>
    <property type="match status" value="1"/>
</dbReference>
<dbReference type="PANTHER" id="PTHR43344:SF13">
    <property type="entry name" value="PHOSPHATASE RV3661-RELATED"/>
    <property type="match status" value="1"/>
</dbReference>
<dbReference type="Gene3D" id="1.20.1440.100">
    <property type="entry name" value="SG protein - dephosphorylation function"/>
    <property type="match status" value="1"/>
</dbReference>
<dbReference type="EMBL" id="AP018786">
    <property type="protein sequence ID" value="BBF22564.1"/>
    <property type="molecule type" value="Genomic_DNA"/>
</dbReference>
<protein>
    <submittedName>
        <fullName evidence="4">Phosphoserine phosphatase</fullName>
    </submittedName>
</protein>
<dbReference type="InterPro" id="IPR036412">
    <property type="entry name" value="HAD-like_sf"/>
</dbReference>
<dbReference type="InterPro" id="IPR050582">
    <property type="entry name" value="HAD-like_SerB"/>
</dbReference>
<keyword evidence="3" id="KW-0460">Magnesium</keyword>
<gene>
    <name evidence="4" type="ORF">SUTMEG_04550</name>
</gene>
<sequence>MKLAVFDLDDTLLPVDTGNRWPRWVAKCAGLDRKAFDAKVDAFAEAYRAGTFSPEELVRFHTELLARFPRKELDLWRASFIESVVKPALRPEAAALVEKERAAGALLLLATGTNRYVTEPVARLFGIPNLAAVTPEETPEGEFTGNFIGSHSYGEGKLSLVTDFVRTLKATEPLSVTAYSDSINDLPLLNYAAGTADGAAVAVNPDPKLRREAEERGWTVLDIFGEAHHV</sequence>
<accession>A0A2Z6I848</accession>
<dbReference type="NCBIfam" id="TIGR01488">
    <property type="entry name" value="HAD-SF-IB"/>
    <property type="match status" value="1"/>
</dbReference>
<evidence type="ECO:0000256" key="1">
    <source>
        <dbReference type="ARBA" id="ARBA00022723"/>
    </source>
</evidence>